<name>T1DGU8_9DIPT</name>
<reference evidence="2" key="1">
    <citation type="journal article" date="2013" name="BMC Genomics">
        <title>A deep insight into the sialotranscriptome of the mosquito, Psorophora albipes.</title>
        <authorList>
            <person name="Chagas A.C."/>
            <person name="Calvo E."/>
            <person name="Rios-Velasquez C.M."/>
            <person name="Pessoa F.A."/>
            <person name="Medeiros J.F."/>
            <person name="Ribeiro J.M."/>
        </authorList>
    </citation>
    <scope>NUCLEOTIDE SEQUENCE</scope>
</reference>
<feature type="non-terminal residue" evidence="2">
    <location>
        <position position="1"/>
    </location>
</feature>
<protein>
    <submittedName>
        <fullName evidence="2">Putative mosquito salivary mucin</fullName>
    </submittedName>
</protein>
<evidence type="ECO:0000313" key="2">
    <source>
        <dbReference type="EMBL" id="JAA93331.1"/>
    </source>
</evidence>
<sequence>FTNLVLLFVQAALAQRAFKVPADPAFSDDVTDYDDPANGIDYYDVKDYPLLQDELKLYRKTKPGGLLSANEKPKVPSKPPKASKPPKNKPMTTPLSPKFPSNPKNRNDNFQGRQLIDGSDPNTDLTEILRQRNRNRNRGSRKPSASPPQQTLRDMVGNEIKPVTATNQFFIEGTVARCRWTKSETVRHKMSRTELTNTDVTVTGVTIEAPRNLKNIITHRFQLLPNGGGKMIFLTVGSEQADLKVNWYSCGTKRKQ</sequence>
<organism evidence="2">
    <name type="scientific">Psorophora albipes</name>
    <dbReference type="NCBI Taxonomy" id="869069"/>
    <lineage>
        <taxon>Eukaryota</taxon>
        <taxon>Metazoa</taxon>
        <taxon>Ecdysozoa</taxon>
        <taxon>Arthropoda</taxon>
        <taxon>Hexapoda</taxon>
        <taxon>Insecta</taxon>
        <taxon>Pterygota</taxon>
        <taxon>Neoptera</taxon>
        <taxon>Endopterygota</taxon>
        <taxon>Diptera</taxon>
        <taxon>Nematocera</taxon>
        <taxon>Culicoidea</taxon>
        <taxon>Culicidae</taxon>
        <taxon>Culicinae</taxon>
        <taxon>Aedini</taxon>
        <taxon>Psorophora</taxon>
    </lineage>
</organism>
<feature type="compositionally biased region" description="Basic residues" evidence="1">
    <location>
        <begin position="131"/>
        <end position="141"/>
    </location>
</feature>
<evidence type="ECO:0000256" key="1">
    <source>
        <dbReference type="SAM" id="MobiDB-lite"/>
    </source>
</evidence>
<feature type="compositionally biased region" description="Polar residues" evidence="1">
    <location>
        <begin position="102"/>
        <end position="112"/>
    </location>
</feature>
<dbReference type="AlphaFoldDB" id="T1DGU8"/>
<accession>T1DGU8</accession>
<dbReference type="EMBL" id="GALA01001521">
    <property type="protein sequence ID" value="JAA93331.1"/>
    <property type="molecule type" value="mRNA"/>
</dbReference>
<feature type="region of interest" description="Disordered" evidence="1">
    <location>
        <begin position="62"/>
        <end position="153"/>
    </location>
</feature>
<proteinExistence type="evidence at transcript level"/>